<proteinExistence type="predicted"/>
<sequence>MYNSESFTQLTFHYVNGEKEAFQVYLPEDATEADLNVQEQVQRFLDQRWWIFHLPDETVCIQAETVLKVDIRPAVLAYRDGMVFPDAQRVSALNRMHSVRVG</sequence>
<dbReference type="AlphaFoldDB" id="A0A098TNT2"/>
<name>A0A098TNT2_9CYAN</name>
<accession>A0A098TNT2</accession>
<dbReference type="Proteomes" id="UP000030170">
    <property type="component" value="Unassembled WGS sequence"/>
</dbReference>
<reference evidence="1 2" key="1">
    <citation type="journal article" date="2014" name="Mol. Ecol.">
        <title>Evolution of Synechococcus.</title>
        <authorList>
            <person name="Dvorak P."/>
            <person name="Casamatta D."/>
            <person name="Hasler P."/>
            <person name="Poulickova A."/>
            <person name="Ondrej V."/>
            <person name="Sanges R."/>
        </authorList>
    </citation>
    <scope>NUCLEOTIDE SEQUENCE [LARGE SCALE GENOMIC DNA]</scope>
    <source>
        <strain evidence="1 2">CAUP A 1101</strain>
    </source>
</reference>
<gene>
    <name evidence="1" type="ORF">DO97_06135</name>
</gene>
<organism evidence="1 2">
    <name type="scientific">Neosynechococcus sphagnicola sy1</name>
    <dbReference type="NCBI Taxonomy" id="1497020"/>
    <lineage>
        <taxon>Bacteria</taxon>
        <taxon>Bacillati</taxon>
        <taxon>Cyanobacteriota</taxon>
        <taxon>Cyanophyceae</taxon>
        <taxon>Neosynechococcales</taxon>
        <taxon>Neosynechococcaceae</taxon>
        <taxon>Neosynechococcus</taxon>
    </lineage>
</organism>
<protein>
    <submittedName>
        <fullName evidence="1">Uncharacterized protein</fullName>
    </submittedName>
</protein>
<comment type="caution">
    <text evidence="1">The sequence shown here is derived from an EMBL/GenBank/DDBJ whole genome shotgun (WGS) entry which is preliminary data.</text>
</comment>
<evidence type="ECO:0000313" key="1">
    <source>
        <dbReference type="EMBL" id="KGF73921.1"/>
    </source>
</evidence>
<dbReference type="EMBL" id="JJML01000002">
    <property type="protein sequence ID" value="KGF73921.1"/>
    <property type="molecule type" value="Genomic_DNA"/>
</dbReference>
<dbReference type="OrthoDB" id="466926at2"/>
<evidence type="ECO:0000313" key="2">
    <source>
        <dbReference type="Proteomes" id="UP000030170"/>
    </source>
</evidence>
<keyword evidence="2" id="KW-1185">Reference proteome</keyword>
<dbReference type="RefSeq" id="WP_036530554.1">
    <property type="nucleotide sequence ID" value="NZ_JJML01000002.1"/>
</dbReference>